<evidence type="ECO:0000259" key="6">
    <source>
        <dbReference type="PROSITE" id="PS50011"/>
    </source>
</evidence>
<gene>
    <name evidence="7" type="ORF">BZA70DRAFT_274885</name>
</gene>
<dbReference type="PANTHER" id="PTHR48012">
    <property type="entry name" value="STERILE20-LIKE KINASE, ISOFORM B-RELATED"/>
    <property type="match status" value="1"/>
</dbReference>
<comment type="caution">
    <text evidence="7">The sequence shown here is derived from an EMBL/GenBank/DDBJ whole genome shotgun (WGS) entry which is preliminary data.</text>
</comment>
<dbReference type="InterPro" id="IPR011009">
    <property type="entry name" value="Kinase-like_dom_sf"/>
</dbReference>
<dbReference type="GeneID" id="90037561"/>
<organism evidence="7 8">
    <name type="scientific">Myxozyma melibiosi</name>
    <dbReference type="NCBI Taxonomy" id="54550"/>
    <lineage>
        <taxon>Eukaryota</taxon>
        <taxon>Fungi</taxon>
        <taxon>Dikarya</taxon>
        <taxon>Ascomycota</taxon>
        <taxon>Saccharomycotina</taxon>
        <taxon>Lipomycetes</taxon>
        <taxon>Lipomycetales</taxon>
        <taxon>Lipomycetaceae</taxon>
        <taxon>Myxozyma</taxon>
    </lineage>
</organism>
<feature type="region of interest" description="Disordered" evidence="5">
    <location>
        <begin position="539"/>
        <end position="579"/>
    </location>
</feature>
<dbReference type="SUPFAM" id="SSF56112">
    <property type="entry name" value="Protein kinase-like (PK-like)"/>
    <property type="match status" value="1"/>
</dbReference>
<protein>
    <recommendedName>
        <fullName evidence="1">non-specific serine/threonine protein kinase</fullName>
        <ecNumber evidence="1">2.7.11.1</ecNumber>
    </recommendedName>
</protein>
<feature type="compositionally biased region" description="Basic and acidic residues" evidence="5">
    <location>
        <begin position="539"/>
        <end position="548"/>
    </location>
</feature>
<dbReference type="RefSeq" id="XP_064769728.1">
    <property type="nucleotide sequence ID" value="XM_064912049.1"/>
</dbReference>
<evidence type="ECO:0000313" key="8">
    <source>
        <dbReference type="Proteomes" id="UP001498771"/>
    </source>
</evidence>
<feature type="domain" description="Protein kinase" evidence="6">
    <location>
        <begin position="15"/>
        <end position="265"/>
    </location>
</feature>
<evidence type="ECO:0000256" key="1">
    <source>
        <dbReference type="ARBA" id="ARBA00012513"/>
    </source>
</evidence>
<reference evidence="7 8" key="1">
    <citation type="submission" date="2024-03" db="EMBL/GenBank/DDBJ databases">
        <title>Genome-scale model development and genomic sequencing of the oleaginous clade Lipomyces.</title>
        <authorList>
            <consortium name="Lawrence Berkeley National Laboratory"/>
            <person name="Czajka J.J."/>
            <person name="Han Y."/>
            <person name="Kim J."/>
            <person name="Mondo S.J."/>
            <person name="Hofstad B.A."/>
            <person name="Robles A."/>
            <person name="Haridas S."/>
            <person name="Riley R."/>
            <person name="LaButti K."/>
            <person name="Pangilinan J."/>
            <person name="Andreopoulos W."/>
            <person name="Lipzen A."/>
            <person name="Yan J."/>
            <person name="Wang M."/>
            <person name="Ng V."/>
            <person name="Grigoriev I.V."/>
            <person name="Spatafora J.W."/>
            <person name="Magnuson J.K."/>
            <person name="Baker S.E."/>
            <person name="Pomraning K.R."/>
        </authorList>
    </citation>
    <scope>NUCLEOTIDE SEQUENCE [LARGE SCALE GENOMIC DNA]</scope>
    <source>
        <strain evidence="7 8">Phaff 52-87</strain>
    </source>
</reference>
<accession>A0ABR1FA37</accession>
<evidence type="ECO:0000256" key="2">
    <source>
        <dbReference type="ARBA" id="ARBA00022741"/>
    </source>
</evidence>
<sequence>MSSAVVPRALSADQFMLLEQLGNGSFGVVYRAIYKETGDIVAIKQIDLESSEDDIAEIQMEIALLSGCDSNHVTKYYGCFVNRYKLWIVMEYLAGGSALDLLKPGPFTEQQIAIVCKELLIGLAYLHSNGKIHRDIKAANILLSSDGDVKLADFGVAAQLSNNLSRRNTFVGTPFWMAPEVIRQEAYDFKADIWSLGITAIELARGEPPLSEYHPMKVLFLIPKAQPPVLEGKFSKEFKDFVAQCLIKDHTRRPSAKQLLRHKFFRNVGNPIDLRALINRKEVWEGRRVDRPKPKLYEETIGTISSLVDGTVDEWSFTVDKPPQQAVQVSENEITDEISIEKVARQNPSLYRRDRAHTQNSSQRSVGAAASISEQLGRMSVSSSNSDEDRHRTIRARSSHKDSRRSILQSSMRIDSDRQRTLKPRQHLREAPNAANVLSNEVSSALRDKPSEENAPLPVLALSDKARYGRLLFSEAVEGVVEKIELKPGVSAAELDAANKFSSAWKALDACDPEAEFWIMKTIISKIQAHEQLSSVFVEPKEQHDDSVKSSTRTSRSSSVASSNSSSSQGKESGVQKTLPIIPKRSQIEQLLYARWLEGLRERWPEV</sequence>
<name>A0ABR1FA37_9ASCO</name>
<dbReference type="PANTHER" id="PTHR48012:SF27">
    <property type="entry name" value="SERINE_THREONINE-PROTEIN KINASE SID1"/>
    <property type="match status" value="1"/>
</dbReference>
<evidence type="ECO:0000256" key="4">
    <source>
        <dbReference type="PROSITE-ProRule" id="PRU10141"/>
    </source>
</evidence>
<dbReference type="EC" id="2.7.11.1" evidence="1"/>
<dbReference type="InterPro" id="IPR000719">
    <property type="entry name" value="Prot_kinase_dom"/>
</dbReference>
<keyword evidence="2 4" id="KW-0547">Nucleotide-binding</keyword>
<evidence type="ECO:0000256" key="5">
    <source>
        <dbReference type="SAM" id="MobiDB-lite"/>
    </source>
</evidence>
<dbReference type="CDD" id="cd06609">
    <property type="entry name" value="STKc_MST3_like"/>
    <property type="match status" value="1"/>
</dbReference>
<feature type="compositionally biased region" description="Low complexity" evidence="5">
    <location>
        <begin position="549"/>
        <end position="568"/>
    </location>
</feature>
<dbReference type="Proteomes" id="UP001498771">
    <property type="component" value="Unassembled WGS sequence"/>
</dbReference>
<dbReference type="InterPro" id="IPR017441">
    <property type="entry name" value="Protein_kinase_ATP_BS"/>
</dbReference>
<dbReference type="InterPro" id="IPR050629">
    <property type="entry name" value="STE20/SPS1-PAK"/>
</dbReference>
<dbReference type="Gene3D" id="1.10.510.10">
    <property type="entry name" value="Transferase(Phosphotransferase) domain 1"/>
    <property type="match status" value="1"/>
</dbReference>
<keyword evidence="8" id="KW-1185">Reference proteome</keyword>
<keyword evidence="3 4" id="KW-0067">ATP-binding</keyword>
<dbReference type="Pfam" id="PF00069">
    <property type="entry name" value="Pkinase"/>
    <property type="match status" value="1"/>
</dbReference>
<evidence type="ECO:0000313" key="7">
    <source>
        <dbReference type="EMBL" id="KAK7206695.1"/>
    </source>
</evidence>
<evidence type="ECO:0000256" key="3">
    <source>
        <dbReference type="ARBA" id="ARBA00022840"/>
    </source>
</evidence>
<dbReference type="PROSITE" id="PS50011">
    <property type="entry name" value="PROTEIN_KINASE_DOM"/>
    <property type="match status" value="1"/>
</dbReference>
<proteinExistence type="predicted"/>
<dbReference type="EMBL" id="JBBJBU010000002">
    <property type="protein sequence ID" value="KAK7206695.1"/>
    <property type="molecule type" value="Genomic_DNA"/>
</dbReference>
<feature type="region of interest" description="Disordered" evidence="5">
    <location>
        <begin position="339"/>
        <end position="436"/>
    </location>
</feature>
<dbReference type="PROSITE" id="PS00107">
    <property type="entry name" value="PROTEIN_KINASE_ATP"/>
    <property type="match status" value="1"/>
</dbReference>
<feature type="binding site" evidence="4">
    <location>
        <position position="44"/>
    </location>
    <ligand>
        <name>ATP</name>
        <dbReference type="ChEBI" id="CHEBI:30616"/>
    </ligand>
</feature>
<dbReference type="SMART" id="SM00220">
    <property type="entry name" value="S_TKc"/>
    <property type="match status" value="1"/>
</dbReference>